<dbReference type="PROSITE" id="PS51257">
    <property type="entry name" value="PROKAR_LIPOPROTEIN"/>
    <property type="match status" value="1"/>
</dbReference>
<reference evidence="2" key="1">
    <citation type="submission" date="2016-08" db="EMBL/GenBank/DDBJ databases">
        <authorList>
            <person name="Varghese N."/>
            <person name="Submissions Spin"/>
        </authorList>
    </citation>
    <scope>NUCLEOTIDE SEQUENCE [LARGE SCALE GENOMIC DNA]</scope>
    <source>
        <strain evidence="2">R-53144</strain>
    </source>
</reference>
<dbReference type="RefSeq" id="WP_091126204.1">
    <property type="nucleotide sequence ID" value="NZ_FMBA01000098.1"/>
</dbReference>
<dbReference type="EMBL" id="FMBA01000098">
    <property type="protein sequence ID" value="SCC33939.1"/>
    <property type="molecule type" value="Genomic_DNA"/>
</dbReference>
<proteinExistence type="predicted"/>
<dbReference type="Proteomes" id="UP000199698">
    <property type="component" value="Unassembled WGS sequence"/>
</dbReference>
<evidence type="ECO:0000313" key="1">
    <source>
        <dbReference type="EMBL" id="SCC33939.1"/>
    </source>
</evidence>
<accession>A0A1C4DRG8</accession>
<protein>
    <submittedName>
        <fullName evidence="1">Uncharacterized protein</fullName>
    </submittedName>
</protein>
<gene>
    <name evidence="1" type="ORF">GA0061080_10981</name>
</gene>
<name>A0A1C4DRG8_9GAMM</name>
<dbReference type="OrthoDB" id="1149023at2"/>
<evidence type="ECO:0000313" key="2">
    <source>
        <dbReference type="Proteomes" id="UP000199698"/>
    </source>
</evidence>
<sequence length="326" mass="38103">MKYLLLISLLCLSLQGCGQNEKQNNNPKFNIAEMEKSIIDKEKSYLYKIKYEHTDCSYEILVNDVPVITFFGLGNWSTSDEINKYILKPGKQTVTLRLYPQKIEDTLFKKSLTKDTKLKITITKNERHSDPMWAWNNRAKDNPDPTKWDILTFETPKMEDDKQAYAEYKMEFEVKPEEMNWQITGWSDGQDLRNHPNIKQEVLDFYKKIQSIIENNKSAEFVQLVTKSLYESALVHAWQSRDWFEDAIKTAKEGAKVKQKFIFPLDPNAVELKFYGNGRVVTLVSKDLKSYGYSPLVAKAQFSNFPEAYTFYLYKPKGSDELEVIR</sequence>
<dbReference type="AlphaFoldDB" id="A0A1C4DRG8"/>
<organism evidence="1 2">
    <name type="scientific">Gilliamella intestini</name>
    <dbReference type="NCBI Taxonomy" id="1798183"/>
    <lineage>
        <taxon>Bacteria</taxon>
        <taxon>Pseudomonadati</taxon>
        <taxon>Pseudomonadota</taxon>
        <taxon>Gammaproteobacteria</taxon>
        <taxon>Orbales</taxon>
        <taxon>Orbaceae</taxon>
        <taxon>Gilliamella</taxon>
    </lineage>
</organism>
<keyword evidence="2" id="KW-1185">Reference proteome</keyword>